<feature type="domain" description="HTH tetR-type" evidence="3">
    <location>
        <begin position="19"/>
        <end position="79"/>
    </location>
</feature>
<dbReference type="PANTHER" id="PTHR43479:SF11">
    <property type="entry name" value="ACREF_ENVCD OPERON REPRESSOR-RELATED"/>
    <property type="match status" value="1"/>
</dbReference>
<dbReference type="Pfam" id="PF00440">
    <property type="entry name" value="TetR_N"/>
    <property type="match status" value="1"/>
</dbReference>
<evidence type="ECO:0000256" key="1">
    <source>
        <dbReference type="ARBA" id="ARBA00023125"/>
    </source>
</evidence>
<organism evidence="4 5">
    <name type="scientific">Anaerovirgula multivorans</name>
    <dbReference type="NCBI Taxonomy" id="312168"/>
    <lineage>
        <taxon>Bacteria</taxon>
        <taxon>Bacillati</taxon>
        <taxon>Bacillota</taxon>
        <taxon>Clostridia</taxon>
        <taxon>Peptostreptococcales</taxon>
        <taxon>Natronincolaceae</taxon>
        <taxon>Anaerovirgula</taxon>
    </lineage>
</organism>
<keyword evidence="1 2" id="KW-0238">DNA-binding</keyword>
<dbReference type="InterPro" id="IPR001647">
    <property type="entry name" value="HTH_TetR"/>
</dbReference>
<dbReference type="Gene3D" id="1.10.357.10">
    <property type="entry name" value="Tetracycline Repressor, domain 2"/>
    <property type="match status" value="1"/>
</dbReference>
<dbReference type="RefSeq" id="WP_089282173.1">
    <property type="nucleotide sequence ID" value="NZ_FZOJ01000005.1"/>
</dbReference>
<dbReference type="OrthoDB" id="9780939at2"/>
<dbReference type="InterPro" id="IPR036271">
    <property type="entry name" value="Tet_transcr_reg_TetR-rel_C_sf"/>
</dbReference>
<name>A0A239CD16_9FIRM</name>
<feature type="DNA-binding region" description="H-T-H motif" evidence="2">
    <location>
        <begin position="42"/>
        <end position="61"/>
    </location>
</feature>
<proteinExistence type="predicted"/>
<evidence type="ECO:0000256" key="2">
    <source>
        <dbReference type="PROSITE-ProRule" id="PRU00335"/>
    </source>
</evidence>
<keyword evidence="5" id="KW-1185">Reference proteome</keyword>
<reference evidence="4 5" key="1">
    <citation type="submission" date="2017-06" db="EMBL/GenBank/DDBJ databases">
        <authorList>
            <person name="Kim H.J."/>
            <person name="Triplett B.A."/>
        </authorList>
    </citation>
    <scope>NUCLEOTIDE SEQUENCE [LARGE SCALE GENOMIC DNA]</scope>
    <source>
        <strain evidence="4 5">SCA</strain>
    </source>
</reference>
<evidence type="ECO:0000313" key="4">
    <source>
        <dbReference type="EMBL" id="SNS17869.1"/>
    </source>
</evidence>
<dbReference type="PANTHER" id="PTHR43479">
    <property type="entry name" value="ACREF/ENVCD OPERON REPRESSOR-RELATED"/>
    <property type="match status" value="1"/>
</dbReference>
<evidence type="ECO:0000313" key="5">
    <source>
        <dbReference type="Proteomes" id="UP000198304"/>
    </source>
</evidence>
<protein>
    <submittedName>
        <fullName evidence="4">Transcriptional regulator, TetR family</fullName>
    </submittedName>
</protein>
<accession>A0A239CD16</accession>
<dbReference type="PROSITE" id="PS50977">
    <property type="entry name" value="HTH_TETR_2"/>
    <property type="match status" value="1"/>
</dbReference>
<dbReference type="InterPro" id="IPR050624">
    <property type="entry name" value="HTH-type_Tx_Regulator"/>
</dbReference>
<dbReference type="SUPFAM" id="SSF48498">
    <property type="entry name" value="Tetracyclin repressor-like, C-terminal domain"/>
    <property type="match status" value="1"/>
</dbReference>
<dbReference type="Proteomes" id="UP000198304">
    <property type="component" value="Unassembled WGS sequence"/>
</dbReference>
<evidence type="ECO:0000259" key="3">
    <source>
        <dbReference type="PROSITE" id="PS50977"/>
    </source>
</evidence>
<gene>
    <name evidence="4" type="ORF">SAMN05446037_1005133</name>
</gene>
<dbReference type="AlphaFoldDB" id="A0A239CD16"/>
<dbReference type="GO" id="GO:0003677">
    <property type="term" value="F:DNA binding"/>
    <property type="evidence" value="ECO:0007669"/>
    <property type="project" value="UniProtKB-UniRule"/>
</dbReference>
<sequence length="210" mass="24385">MSDFNGKMKWQQEGAENPLNSNIALFDASLDVFSKHSFGEASLNSIIKTAGLNKGSFYYRFYDKLDLYLSLFQRLIVEKLALFQQYDDTNTGDDFFTSIKKKAMLGIRFARKEPRYNELYRRFLTEELSFRKTVFNVFGGVTENVLLRMVENAQQKGQIRSDISVKMMAEIFEILLERVDRVVMPDMHDDEILNKIDELITVLQNGMAVK</sequence>
<dbReference type="PROSITE" id="PS01081">
    <property type="entry name" value="HTH_TETR_1"/>
    <property type="match status" value="1"/>
</dbReference>
<dbReference type="InterPro" id="IPR023772">
    <property type="entry name" value="DNA-bd_HTH_TetR-type_CS"/>
</dbReference>
<dbReference type="SUPFAM" id="SSF46689">
    <property type="entry name" value="Homeodomain-like"/>
    <property type="match status" value="1"/>
</dbReference>
<dbReference type="EMBL" id="FZOJ01000005">
    <property type="protein sequence ID" value="SNS17869.1"/>
    <property type="molecule type" value="Genomic_DNA"/>
</dbReference>
<dbReference type="InterPro" id="IPR009057">
    <property type="entry name" value="Homeodomain-like_sf"/>
</dbReference>